<dbReference type="AlphaFoldDB" id="E1YLX1"/>
<sequence>MDRFENALKQGWTDPFWTDSFPAYRVAKEVLSDAALSKKIRRADKFSKMAVYSAFDAFKDSGITLNNNETLGIILSTAFGPHTTTFSFIDDILDYGDAGVSPTKFSNSVHNAAASYISTVLGSCGPTVTLTDFSYPFQNALLLAESWLKEKRCKHVLFGCVDELSTVMEYACKIKMKTAEDGKIRPFMFSDCPVSVLGEGGVFFVLSDEKCNNNYAEVTEISFIGEIKNNYDITIIDADGMAGDESGYENITANGLPVAGYSPVFGSMKIGSAFNFAAACLMLKNQHIYKSPVLDNRIQVNLCPSTKEANITGINCVRICRSDKISIINLQK</sequence>
<dbReference type="Pfam" id="PF13723">
    <property type="entry name" value="Ketoacyl-synt_2"/>
    <property type="match status" value="1"/>
</dbReference>
<accession>E1YLX1</accession>
<organism evidence="2">
    <name type="scientific">uncultured Desulfobacterium sp</name>
    <dbReference type="NCBI Taxonomy" id="201089"/>
    <lineage>
        <taxon>Bacteria</taxon>
        <taxon>Pseudomonadati</taxon>
        <taxon>Thermodesulfobacteriota</taxon>
        <taxon>Desulfobacteria</taxon>
        <taxon>Desulfobacterales</taxon>
        <taxon>Desulfobacteriaceae</taxon>
        <taxon>Desulfobacterium</taxon>
        <taxon>environmental samples</taxon>
    </lineage>
</organism>
<dbReference type="EMBL" id="FR695877">
    <property type="protein sequence ID" value="CBX31104.1"/>
    <property type="molecule type" value="Genomic_DNA"/>
</dbReference>
<feature type="domain" description="Beta-ketoacyl synthase-like N-terminal" evidence="1">
    <location>
        <begin position="41"/>
        <end position="163"/>
    </location>
</feature>
<dbReference type="GO" id="GO:0016746">
    <property type="term" value="F:acyltransferase activity"/>
    <property type="evidence" value="ECO:0007669"/>
    <property type="project" value="InterPro"/>
</dbReference>
<name>E1YLX1_9BACT</name>
<evidence type="ECO:0000313" key="2">
    <source>
        <dbReference type="EMBL" id="CBX31104.1"/>
    </source>
</evidence>
<reference evidence="2" key="1">
    <citation type="journal article" date="2011" name="Environ. Microbiol.">
        <title>Genomic insights into the metabolic potential of the polycyclic aromatic hydrocarbon degrading sulfate-reducing Deltaproteobacterium N47.</title>
        <authorList>
            <person name="Bergmann F."/>
            <person name="Selesi D."/>
            <person name="Weinmaier T."/>
            <person name="Tischler P."/>
            <person name="Rattei T."/>
            <person name="Meckenstock R.U."/>
        </authorList>
    </citation>
    <scope>NUCLEOTIDE SEQUENCE</scope>
</reference>
<dbReference type="SUPFAM" id="SSF53901">
    <property type="entry name" value="Thiolase-like"/>
    <property type="match status" value="1"/>
</dbReference>
<proteinExistence type="predicted"/>
<protein>
    <recommendedName>
        <fullName evidence="1">Beta-ketoacyl synthase-like N-terminal domain-containing protein</fullName>
    </recommendedName>
</protein>
<dbReference type="Gene3D" id="3.40.47.10">
    <property type="match status" value="1"/>
</dbReference>
<evidence type="ECO:0000259" key="1">
    <source>
        <dbReference type="Pfam" id="PF13723"/>
    </source>
</evidence>
<gene>
    <name evidence="2" type="ORF">N47_E46160</name>
</gene>
<dbReference type="InterPro" id="IPR014030">
    <property type="entry name" value="Ketoacyl_synth_N"/>
</dbReference>
<dbReference type="InterPro" id="IPR016039">
    <property type="entry name" value="Thiolase-like"/>
</dbReference>